<feature type="compositionally biased region" description="Basic and acidic residues" evidence="10">
    <location>
        <begin position="273"/>
        <end position="286"/>
    </location>
</feature>
<evidence type="ECO:0000256" key="10">
    <source>
        <dbReference type="SAM" id="MobiDB-lite"/>
    </source>
</evidence>
<dbReference type="InterPro" id="IPR013178">
    <property type="entry name" value="Histone_AcTrfase_Rtt109/CBP"/>
</dbReference>
<accession>A0A0C9YCG0</accession>
<dbReference type="SMART" id="SM01250">
    <property type="entry name" value="KAT11"/>
    <property type="match status" value="1"/>
</dbReference>
<dbReference type="PANTHER" id="PTHR31571">
    <property type="entry name" value="ALTERED INHERITANCE OF MITOCHONDRIA PROTEIN 6"/>
    <property type="match status" value="1"/>
</dbReference>
<dbReference type="GO" id="GO:0032931">
    <property type="term" value="F:histone H3K56 acetyltransferase activity"/>
    <property type="evidence" value="ECO:0007669"/>
    <property type="project" value="TreeGrafter"/>
</dbReference>
<gene>
    <name evidence="11" type="ORF">K443DRAFT_1894</name>
</gene>
<keyword evidence="6" id="KW-0805">Transcription regulation</keyword>
<dbReference type="GO" id="GO:0006355">
    <property type="term" value="P:regulation of DNA-templated transcription"/>
    <property type="evidence" value="ECO:0007669"/>
    <property type="project" value="InterPro"/>
</dbReference>
<dbReference type="STRING" id="1095629.A0A0C9YCG0"/>
<name>A0A0C9YCG0_9AGAR</name>
<dbReference type="PANTHER" id="PTHR31571:SF2">
    <property type="entry name" value="HISTONE ACETYLTRANSFERASE RTT109"/>
    <property type="match status" value="1"/>
</dbReference>
<evidence type="ECO:0000256" key="1">
    <source>
        <dbReference type="ARBA" id="ARBA00004123"/>
    </source>
</evidence>
<dbReference type="AlphaFoldDB" id="A0A0C9YCG0"/>
<dbReference type="InterPro" id="IPR051236">
    <property type="entry name" value="HAT_RTT109-like"/>
</dbReference>
<keyword evidence="7" id="KW-0804">Transcription</keyword>
<reference evidence="12" key="2">
    <citation type="submission" date="2015-01" db="EMBL/GenBank/DDBJ databases">
        <title>Evolutionary Origins and Diversification of the Mycorrhizal Mutualists.</title>
        <authorList>
            <consortium name="DOE Joint Genome Institute"/>
            <consortium name="Mycorrhizal Genomics Consortium"/>
            <person name="Kohler A."/>
            <person name="Kuo A."/>
            <person name="Nagy L.G."/>
            <person name="Floudas D."/>
            <person name="Copeland A."/>
            <person name="Barry K.W."/>
            <person name="Cichocki N."/>
            <person name="Veneault-Fourrey C."/>
            <person name="LaButti K."/>
            <person name="Lindquist E.A."/>
            <person name="Lipzen A."/>
            <person name="Lundell T."/>
            <person name="Morin E."/>
            <person name="Murat C."/>
            <person name="Riley R."/>
            <person name="Ohm R."/>
            <person name="Sun H."/>
            <person name="Tunlid A."/>
            <person name="Henrissat B."/>
            <person name="Grigoriev I.V."/>
            <person name="Hibbett D.S."/>
            <person name="Martin F."/>
        </authorList>
    </citation>
    <scope>NUCLEOTIDE SEQUENCE [LARGE SCALE GENOMIC DNA]</scope>
    <source>
        <strain evidence="12">LaAM-08-1</strain>
    </source>
</reference>
<evidence type="ECO:0000256" key="7">
    <source>
        <dbReference type="ARBA" id="ARBA00023163"/>
    </source>
</evidence>
<feature type="region of interest" description="Disordered" evidence="10">
    <location>
        <begin position="336"/>
        <end position="361"/>
    </location>
</feature>
<dbReference type="Pfam" id="PF08214">
    <property type="entry name" value="HAT_KAT11"/>
    <property type="match status" value="1"/>
</dbReference>
<evidence type="ECO:0000256" key="4">
    <source>
        <dbReference type="ARBA" id="ARBA00022763"/>
    </source>
</evidence>
<comment type="catalytic activity">
    <reaction evidence="9">
        <text>L-lysyl-[histone] + acetyl-CoA = N(6)-acetyl-L-lysyl-[histone] + CoA + H(+)</text>
        <dbReference type="Rhea" id="RHEA:21992"/>
        <dbReference type="Rhea" id="RHEA-COMP:9845"/>
        <dbReference type="Rhea" id="RHEA-COMP:11338"/>
        <dbReference type="ChEBI" id="CHEBI:15378"/>
        <dbReference type="ChEBI" id="CHEBI:29969"/>
        <dbReference type="ChEBI" id="CHEBI:57287"/>
        <dbReference type="ChEBI" id="CHEBI:57288"/>
        <dbReference type="ChEBI" id="CHEBI:61930"/>
        <dbReference type="EC" id="2.3.1.48"/>
    </reaction>
    <physiologicalReaction direction="left-to-right" evidence="9">
        <dbReference type="Rhea" id="RHEA:21993"/>
    </physiologicalReaction>
</comment>
<evidence type="ECO:0000313" key="11">
    <source>
        <dbReference type="EMBL" id="KIK07987.1"/>
    </source>
</evidence>
<feature type="region of interest" description="Disordered" evidence="10">
    <location>
        <begin position="264"/>
        <end position="303"/>
    </location>
</feature>
<dbReference type="EMBL" id="KN838544">
    <property type="protein sequence ID" value="KIK07987.1"/>
    <property type="molecule type" value="Genomic_DNA"/>
</dbReference>
<evidence type="ECO:0000256" key="8">
    <source>
        <dbReference type="ARBA" id="ARBA00023242"/>
    </source>
</evidence>
<dbReference type="PROSITE" id="PS51728">
    <property type="entry name" value="RTT109_HAT"/>
    <property type="match status" value="1"/>
</dbReference>
<feature type="region of interest" description="Disordered" evidence="10">
    <location>
        <begin position="403"/>
        <end position="443"/>
    </location>
</feature>
<evidence type="ECO:0000256" key="3">
    <source>
        <dbReference type="ARBA" id="ARBA00022679"/>
    </source>
</evidence>
<proteinExistence type="predicted"/>
<evidence type="ECO:0000256" key="2">
    <source>
        <dbReference type="ARBA" id="ARBA00013184"/>
    </source>
</evidence>
<evidence type="ECO:0000313" key="12">
    <source>
        <dbReference type="Proteomes" id="UP000054477"/>
    </source>
</evidence>
<dbReference type="HOGENOM" id="CLU_019224_0_0_1"/>
<sequence>MSANLRDHILSTLSSLPGTREFHLHVLVSSPRKNSSLYYFARPRPRVYLQDILVLLSEQRFPDSPRILVSAIEAAVYHIPATSSAVLYVSKVDSTGQATAPSPTSHLVRALLSFYVDPGTRPLAIDHLWIQLFARAQAQYLFPNSAEYPGKHPLSDIKLCVWWKRVLSRVAGETKPETIIKPFYILPGCSEFEAENSLRIASSSTASPTGLKWTYGHPYSLSEIPPPCPINIEAPNLGHYIPYFDDDPKSRFLDEIAYTTEEGIKSPVRKRSRTNEESGANKKSSGEEGSIPSSKDDRPLGELSKVTPDEFWERMSFRQECIAGAVTGFFTLIVSSSSSTSPVNPTQRSISPLAPQPGQVSSRLNKRIMTSLQTGNEFSTIDRSIRATETLETAIKGLCDGITTVRSGDGPPAATRPRNHDRCTPEPETPSLLAPPSTPPPRRLHGKVVLPDVSPNPFPEPVASLETYHSHIYGSISIRNPVAAPTADKNTSVNATAAIPQVTVLTVRRKKKRTD</sequence>
<keyword evidence="8" id="KW-0539">Nucleus</keyword>
<keyword evidence="3" id="KW-0808">Transferase</keyword>
<evidence type="ECO:0000256" key="9">
    <source>
        <dbReference type="ARBA" id="ARBA00048940"/>
    </source>
</evidence>
<dbReference type="EC" id="2.3.1.48" evidence="2"/>
<dbReference type="InterPro" id="IPR016849">
    <property type="entry name" value="Rtt109"/>
</dbReference>
<keyword evidence="4" id="KW-0227">DNA damage</keyword>
<evidence type="ECO:0000256" key="5">
    <source>
        <dbReference type="ARBA" id="ARBA00022990"/>
    </source>
</evidence>
<keyword evidence="5" id="KW-0007">Acetylation</keyword>
<dbReference type="GO" id="GO:0005634">
    <property type="term" value="C:nucleus"/>
    <property type="evidence" value="ECO:0007669"/>
    <property type="project" value="UniProtKB-SubCell"/>
</dbReference>
<keyword evidence="12" id="KW-1185">Reference proteome</keyword>
<organism evidence="11 12">
    <name type="scientific">Laccaria amethystina LaAM-08-1</name>
    <dbReference type="NCBI Taxonomy" id="1095629"/>
    <lineage>
        <taxon>Eukaryota</taxon>
        <taxon>Fungi</taxon>
        <taxon>Dikarya</taxon>
        <taxon>Basidiomycota</taxon>
        <taxon>Agaricomycotina</taxon>
        <taxon>Agaricomycetes</taxon>
        <taxon>Agaricomycetidae</taxon>
        <taxon>Agaricales</taxon>
        <taxon>Agaricineae</taxon>
        <taxon>Hydnangiaceae</taxon>
        <taxon>Laccaria</taxon>
    </lineage>
</organism>
<dbReference type="GO" id="GO:0006974">
    <property type="term" value="P:DNA damage response"/>
    <property type="evidence" value="ECO:0007669"/>
    <property type="project" value="UniProtKB-KW"/>
</dbReference>
<reference evidence="11 12" key="1">
    <citation type="submission" date="2014-04" db="EMBL/GenBank/DDBJ databases">
        <authorList>
            <consortium name="DOE Joint Genome Institute"/>
            <person name="Kuo A."/>
            <person name="Kohler A."/>
            <person name="Nagy L.G."/>
            <person name="Floudas D."/>
            <person name="Copeland A."/>
            <person name="Barry K.W."/>
            <person name="Cichocki N."/>
            <person name="Veneault-Fourrey C."/>
            <person name="LaButti K."/>
            <person name="Lindquist E.A."/>
            <person name="Lipzen A."/>
            <person name="Lundell T."/>
            <person name="Morin E."/>
            <person name="Murat C."/>
            <person name="Sun H."/>
            <person name="Tunlid A."/>
            <person name="Henrissat B."/>
            <person name="Grigoriev I.V."/>
            <person name="Hibbett D.S."/>
            <person name="Martin F."/>
            <person name="Nordberg H.P."/>
            <person name="Cantor M.N."/>
            <person name="Hua S.X."/>
        </authorList>
    </citation>
    <scope>NUCLEOTIDE SEQUENCE [LARGE SCALE GENOMIC DNA]</scope>
    <source>
        <strain evidence="11 12">LaAM-08-1</strain>
    </source>
</reference>
<evidence type="ECO:0000256" key="6">
    <source>
        <dbReference type="ARBA" id="ARBA00023015"/>
    </source>
</evidence>
<protein>
    <recommendedName>
        <fullName evidence="2">histone acetyltransferase</fullName>
        <ecNumber evidence="2">2.3.1.48</ecNumber>
    </recommendedName>
</protein>
<dbReference type="Proteomes" id="UP000054477">
    <property type="component" value="Unassembled WGS sequence"/>
</dbReference>
<dbReference type="OrthoDB" id="3361892at2759"/>
<comment type="subcellular location">
    <subcellularLocation>
        <location evidence="1">Nucleus</location>
    </subcellularLocation>
</comment>